<reference evidence="10" key="1">
    <citation type="journal article" date="2014" name="Int. J. Syst. Evol. Microbiol.">
        <title>Complete genome sequence of Corynebacterium casei LMG S-19264T (=DSM 44701T), isolated from a smear-ripened cheese.</title>
        <authorList>
            <consortium name="US DOE Joint Genome Institute (JGI-PGF)"/>
            <person name="Walter F."/>
            <person name="Albersmeier A."/>
            <person name="Kalinowski J."/>
            <person name="Ruckert C."/>
        </authorList>
    </citation>
    <scope>NUCLEOTIDE SEQUENCE</scope>
    <source>
        <strain evidence="10">CGMCC 1.12360</strain>
    </source>
</reference>
<evidence type="ECO:0000256" key="4">
    <source>
        <dbReference type="ARBA" id="ARBA00022692"/>
    </source>
</evidence>
<dbReference type="EMBL" id="BMEV01000024">
    <property type="protein sequence ID" value="GGH75779.1"/>
    <property type="molecule type" value="Genomic_DNA"/>
</dbReference>
<dbReference type="InterPro" id="IPR000045">
    <property type="entry name" value="Prepilin_IV_endopep_pep"/>
</dbReference>
<keyword evidence="4 7" id="KW-0812">Transmembrane</keyword>
<feature type="transmembrane region" description="Helical" evidence="7">
    <location>
        <begin position="6"/>
        <end position="27"/>
    </location>
</feature>
<keyword evidence="5 7" id="KW-1133">Transmembrane helix</keyword>
<proteinExistence type="inferred from homology"/>
<comment type="subcellular location">
    <subcellularLocation>
        <location evidence="1">Cell membrane</location>
        <topology evidence="1">Multi-pass membrane protein</topology>
    </subcellularLocation>
</comment>
<evidence type="ECO:0000256" key="2">
    <source>
        <dbReference type="ARBA" id="ARBA00005801"/>
    </source>
</evidence>
<feature type="transmembrane region" description="Helical" evidence="7">
    <location>
        <begin position="74"/>
        <end position="94"/>
    </location>
</feature>
<feature type="domain" description="Prepilin peptidase A24 N-terminal" evidence="9">
    <location>
        <begin position="11"/>
        <end position="93"/>
    </location>
</feature>
<protein>
    <submittedName>
        <fullName evidence="10">Type 4 prepilin-like proteins leader peptide-processing enzyme</fullName>
    </submittedName>
</protein>
<organism evidence="10 11">
    <name type="scientific">Compostibacillus humi</name>
    <dbReference type="NCBI Taxonomy" id="1245525"/>
    <lineage>
        <taxon>Bacteria</taxon>
        <taxon>Bacillati</taxon>
        <taxon>Bacillota</taxon>
        <taxon>Bacilli</taxon>
        <taxon>Bacillales</taxon>
        <taxon>Bacillaceae</taxon>
        <taxon>Compostibacillus</taxon>
    </lineage>
</organism>
<evidence type="ECO:0000313" key="10">
    <source>
        <dbReference type="EMBL" id="GGH75779.1"/>
    </source>
</evidence>
<dbReference type="InterPro" id="IPR050882">
    <property type="entry name" value="Prepilin_peptidase/N-MTase"/>
</dbReference>
<evidence type="ECO:0000259" key="9">
    <source>
        <dbReference type="Pfam" id="PF06750"/>
    </source>
</evidence>
<dbReference type="PANTHER" id="PTHR30487">
    <property type="entry name" value="TYPE 4 PREPILIN-LIKE PROTEINS LEADER PEPTIDE-PROCESSING ENZYME"/>
    <property type="match status" value="1"/>
</dbReference>
<evidence type="ECO:0000256" key="7">
    <source>
        <dbReference type="SAM" id="Phobius"/>
    </source>
</evidence>
<gene>
    <name evidence="10" type="primary">comC</name>
    <name evidence="10" type="ORF">GCM10010978_15980</name>
</gene>
<dbReference type="Gene3D" id="1.20.120.1220">
    <property type="match status" value="1"/>
</dbReference>
<dbReference type="PANTHER" id="PTHR30487:SF0">
    <property type="entry name" value="PREPILIN LEADER PEPTIDASE_N-METHYLTRANSFERASE-RELATED"/>
    <property type="match status" value="1"/>
</dbReference>
<keyword evidence="6 7" id="KW-0472">Membrane</keyword>
<dbReference type="RefSeq" id="WP_188391864.1">
    <property type="nucleotide sequence ID" value="NZ_BMEV01000024.1"/>
</dbReference>
<feature type="transmembrane region" description="Helical" evidence="7">
    <location>
        <begin position="179"/>
        <end position="212"/>
    </location>
</feature>
<feature type="transmembrane region" description="Helical" evidence="7">
    <location>
        <begin position="148"/>
        <end position="167"/>
    </location>
</feature>
<dbReference type="GO" id="GO:0005886">
    <property type="term" value="C:plasma membrane"/>
    <property type="evidence" value="ECO:0007669"/>
    <property type="project" value="UniProtKB-SubCell"/>
</dbReference>
<comment type="caution">
    <text evidence="10">The sequence shown here is derived from an EMBL/GenBank/DDBJ whole genome shotgun (WGS) entry which is preliminary data.</text>
</comment>
<evidence type="ECO:0000256" key="5">
    <source>
        <dbReference type="ARBA" id="ARBA00022989"/>
    </source>
</evidence>
<feature type="transmembrane region" description="Helical" evidence="7">
    <location>
        <begin position="127"/>
        <end position="142"/>
    </location>
</feature>
<evidence type="ECO:0000313" key="11">
    <source>
        <dbReference type="Proteomes" id="UP000602050"/>
    </source>
</evidence>
<dbReference type="Pfam" id="PF06750">
    <property type="entry name" value="A24_N_bact"/>
    <property type="match status" value="1"/>
</dbReference>
<feature type="transmembrane region" description="Helical" evidence="7">
    <location>
        <begin position="224"/>
        <end position="248"/>
    </location>
</feature>
<keyword evidence="11" id="KW-1185">Reference proteome</keyword>
<dbReference type="Proteomes" id="UP000602050">
    <property type="component" value="Unassembled WGS sequence"/>
</dbReference>
<sequence length="250" mass="28290">MEVLFIVFLFIFGLIFGSFFNVVGLRVPKEEPFANDRSRCPACSKELAWYELIPVISFMLQGGKCRSCKSKISLLYPTVELFTGILFVLCYMQLGFQLELLTALLFISMLMIIFVSDIRYMLIPNKILLFFLPAFIILRIIIPLEPWWSSVAGALAGSGIIFVIILLSRGGMGAGDMKLFFLLGIVLGTKKVLLAFFFACLFGAVIGIILMLLKIIRRKQPVPFGPYIVAAAVITYFYGEQIIHWYFLKF</sequence>
<feature type="transmembrane region" description="Helical" evidence="7">
    <location>
        <begin position="100"/>
        <end position="120"/>
    </location>
</feature>
<reference evidence="10" key="2">
    <citation type="submission" date="2020-09" db="EMBL/GenBank/DDBJ databases">
        <authorList>
            <person name="Sun Q."/>
            <person name="Zhou Y."/>
        </authorList>
    </citation>
    <scope>NUCLEOTIDE SEQUENCE</scope>
    <source>
        <strain evidence="10">CGMCC 1.12360</strain>
    </source>
</reference>
<dbReference type="GO" id="GO:0004190">
    <property type="term" value="F:aspartic-type endopeptidase activity"/>
    <property type="evidence" value="ECO:0007669"/>
    <property type="project" value="InterPro"/>
</dbReference>
<accession>A0A8J2ZT42</accession>
<evidence type="ECO:0000259" key="8">
    <source>
        <dbReference type="Pfam" id="PF01478"/>
    </source>
</evidence>
<evidence type="ECO:0000256" key="3">
    <source>
        <dbReference type="ARBA" id="ARBA00022475"/>
    </source>
</evidence>
<comment type="similarity">
    <text evidence="2">Belongs to the peptidase A24 family.</text>
</comment>
<dbReference type="AlphaFoldDB" id="A0A8J2ZT42"/>
<dbReference type="GO" id="GO:0006465">
    <property type="term" value="P:signal peptide processing"/>
    <property type="evidence" value="ECO:0007669"/>
    <property type="project" value="TreeGrafter"/>
</dbReference>
<dbReference type="InterPro" id="IPR010627">
    <property type="entry name" value="Prepilin_pept_A24_N"/>
</dbReference>
<keyword evidence="3" id="KW-1003">Cell membrane</keyword>
<feature type="domain" description="Prepilin type IV endopeptidase peptidase" evidence="8">
    <location>
        <begin position="104"/>
        <end position="208"/>
    </location>
</feature>
<evidence type="ECO:0000256" key="6">
    <source>
        <dbReference type="ARBA" id="ARBA00023136"/>
    </source>
</evidence>
<dbReference type="Pfam" id="PF01478">
    <property type="entry name" value="Peptidase_A24"/>
    <property type="match status" value="1"/>
</dbReference>
<evidence type="ECO:0000256" key="1">
    <source>
        <dbReference type="ARBA" id="ARBA00004651"/>
    </source>
</evidence>
<name>A0A8J2ZT42_9BACI</name>